<keyword evidence="8 10" id="KW-0012">Acyltransferase</keyword>
<dbReference type="GO" id="GO:0019706">
    <property type="term" value="F:protein-cysteine S-palmitoyltransferase activity"/>
    <property type="evidence" value="ECO:0007669"/>
    <property type="project" value="UniProtKB-EC"/>
</dbReference>
<evidence type="ECO:0000256" key="8">
    <source>
        <dbReference type="ARBA" id="ARBA00023315"/>
    </source>
</evidence>
<dbReference type="InterPro" id="IPR039859">
    <property type="entry name" value="PFA4/ZDH16/20/ERF2-like"/>
</dbReference>
<comment type="subcellular location">
    <subcellularLocation>
        <location evidence="1">Endomembrane system</location>
        <topology evidence="1">Multi-pass membrane protein</topology>
    </subcellularLocation>
</comment>
<evidence type="ECO:0000256" key="1">
    <source>
        <dbReference type="ARBA" id="ARBA00004127"/>
    </source>
</evidence>
<feature type="transmembrane region" description="Helical" evidence="10">
    <location>
        <begin position="244"/>
        <end position="267"/>
    </location>
</feature>
<keyword evidence="3 10" id="KW-0812">Transmembrane</keyword>
<dbReference type="Pfam" id="PF01529">
    <property type="entry name" value="DHHC"/>
    <property type="match status" value="1"/>
</dbReference>
<comment type="similarity">
    <text evidence="10">Belongs to the DHHC palmitoyltransferase family.</text>
</comment>
<evidence type="ECO:0000256" key="10">
    <source>
        <dbReference type="RuleBase" id="RU079119"/>
    </source>
</evidence>
<evidence type="ECO:0000256" key="9">
    <source>
        <dbReference type="ARBA" id="ARBA00048048"/>
    </source>
</evidence>
<evidence type="ECO:0000256" key="4">
    <source>
        <dbReference type="ARBA" id="ARBA00022989"/>
    </source>
</evidence>
<dbReference type="WBParaSite" id="jg5574">
    <property type="protein sequence ID" value="jg5574"/>
    <property type="gene ID" value="jg5574"/>
</dbReference>
<name>A0A915EGA0_9BILA</name>
<organism evidence="12 13">
    <name type="scientific">Ditylenchus dipsaci</name>
    <dbReference type="NCBI Taxonomy" id="166011"/>
    <lineage>
        <taxon>Eukaryota</taxon>
        <taxon>Metazoa</taxon>
        <taxon>Ecdysozoa</taxon>
        <taxon>Nematoda</taxon>
        <taxon>Chromadorea</taxon>
        <taxon>Rhabditida</taxon>
        <taxon>Tylenchina</taxon>
        <taxon>Tylenchomorpha</taxon>
        <taxon>Sphaerularioidea</taxon>
        <taxon>Anguinidae</taxon>
        <taxon>Anguininae</taxon>
        <taxon>Ditylenchus</taxon>
    </lineage>
</organism>
<reference evidence="13" key="1">
    <citation type="submission" date="2022-11" db="UniProtKB">
        <authorList>
            <consortium name="WormBaseParasite"/>
        </authorList>
    </citation>
    <scope>IDENTIFICATION</scope>
</reference>
<evidence type="ECO:0000256" key="3">
    <source>
        <dbReference type="ARBA" id="ARBA00022692"/>
    </source>
</evidence>
<feature type="transmembrane region" description="Helical" evidence="10">
    <location>
        <begin position="287"/>
        <end position="312"/>
    </location>
</feature>
<keyword evidence="4 10" id="KW-1133">Transmembrane helix</keyword>
<dbReference type="GO" id="GO:0005783">
    <property type="term" value="C:endoplasmic reticulum"/>
    <property type="evidence" value="ECO:0007669"/>
    <property type="project" value="TreeGrafter"/>
</dbReference>
<keyword evidence="12" id="KW-1185">Reference proteome</keyword>
<evidence type="ECO:0000259" key="11">
    <source>
        <dbReference type="Pfam" id="PF01529"/>
    </source>
</evidence>
<feature type="transmembrane region" description="Helical" evidence="10">
    <location>
        <begin position="92"/>
        <end position="114"/>
    </location>
</feature>
<dbReference type="Proteomes" id="UP000887574">
    <property type="component" value="Unplaced"/>
</dbReference>
<evidence type="ECO:0000256" key="2">
    <source>
        <dbReference type="ARBA" id="ARBA00022679"/>
    </source>
</evidence>
<accession>A0A915EGA0</accession>
<dbReference type="GO" id="GO:0006612">
    <property type="term" value="P:protein targeting to membrane"/>
    <property type="evidence" value="ECO:0007669"/>
    <property type="project" value="TreeGrafter"/>
</dbReference>
<evidence type="ECO:0000256" key="6">
    <source>
        <dbReference type="ARBA" id="ARBA00023139"/>
    </source>
</evidence>
<evidence type="ECO:0000313" key="12">
    <source>
        <dbReference type="Proteomes" id="UP000887574"/>
    </source>
</evidence>
<protein>
    <recommendedName>
        <fullName evidence="10">Palmitoyltransferase</fullName>
        <ecNumber evidence="10">2.3.1.225</ecNumber>
    </recommendedName>
</protein>
<dbReference type="GO" id="GO:0005794">
    <property type="term" value="C:Golgi apparatus"/>
    <property type="evidence" value="ECO:0007669"/>
    <property type="project" value="TreeGrafter"/>
</dbReference>
<evidence type="ECO:0000256" key="5">
    <source>
        <dbReference type="ARBA" id="ARBA00023136"/>
    </source>
</evidence>
<sequence length="387" mass="43668">MFEDFATAAMDHDGSTQLNGIAATTSMVPGQSSHLQANNQLLTGIRPEVVIQAPESHHRVKHPSQQHKWRQHAGGNRFFCNGRVLMSKQCSIFLLTVFLILFTMTMFCMFDLPYLITHIPIQPLRLSLPFVTAFLFLLAMVNLFKTSFSDPGILPRASMREVVEMERQFNENQTAYNKMEWSQPKTKLIQVRGQTIKLKYCFTCCVFRPPRSSHCSVCDNCVLNFDHHCPWVGNCIGLRNYRHFYFFITILSLLDTFMGACVIVHLTMLTNEKGTFLDAIKESPPSLFTGLINVISIWSILGLSGFHTYLLAINQTTNEDIKGTFNSKLRPPIVNPYSSHNFFKNCCSILCAPEPPSLLDGHGLVNASREVVIDADLLAQLSLLKAI</sequence>
<dbReference type="PANTHER" id="PTHR22883">
    <property type="entry name" value="ZINC FINGER DHHC DOMAIN CONTAINING PROTEIN"/>
    <property type="match status" value="1"/>
</dbReference>
<feature type="domain" description="Palmitoyltransferase DHHC" evidence="11">
    <location>
        <begin position="196"/>
        <end position="322"/>
    </location>
</feature>
<feature type="transmembrane region" description="Helical" evidence="10">
    <location>
        <begin position="126"/>
        <end position="144"/>
    </location>
</feature>
<comment type="catalytic activity">
    <reaction evidence="9 10">
        <text>L-cysteinyl-[protein] + hexadecanoyl-CoA = S-hexadecanoyl-L-cysteinyl-[protein] + CoA</text>
        <dbReference type="Rhea" id="RHEA:36683"/>
        <dbReference type="Rhea" id="RHEA-COMP:10131"/>
        <dbReference type="Rhea" id="RHEA-COMP:11032"/>
        <dbReference type="ChEBI" id="CHEBI:29950"/>
        <dbReference type="ChEBI" id="CHEBI:57287"/>
        <dbReference type="ChEBI" id="CHEBI:57379"/>
        <dbReference type="ChEBI" id="CHEBI:74151"/>
        <dbReference type="EC" id="2.3.1.225"/>
    </reaction>
</comment>
<proteinExistence type="inferred from homology"/>
<evidence type="ECO:0000313" key="13">
    <source>
        <dbReference type="WBParaSite" id="jg5574"/>
    </source>
</evidence>
<keyword evidence="5 10" id="KW-0472">Membrane</keyword>
<dbReference type="EC" id="2.3.1.225" evidence="10"/>
<keyword evidence="2 10" id="KW-0808">Transferase</keyword>
<evidence type="ECO:0000256" key="7">
    <source>
        <dbReference type="ARBA" id="ARBA00023288"/>
    </source>
</evidence>
<comment type="domain">
    <text evidence="10">The DHHC domain is required for palmitoyltransferase activity.</text>
</comment>
<dbReference type="PROSITE" id="PS50216">
    <property type="entry name" value="DHHC"/>
    <property type="match status" value="1"/>
</dbReference>
<dbReference type="InterPro" id="IPR001594">
    <property type="entry name" value="Palmitoyltrfase_DHHC"/>
</dbReference>
<keyword evidence="6" id="KW-0564">Palmitate</keyword>
<keyword evidence="7" id="KW-0449">Lipoprotein</keyword>
<dbReference type="PANTHER" id="PTHR22883:SF43">
    <property type="entry name" value="PALMITOYLTRANSFERASE APP"/>
    <property type="match status" value="1"/>
</dbReference>
<dbReference type="AlphaFoldDB" id="A0A915EGA0"/>